<evidence type="ECO:0000313" key="2">
    <source>
        <dbReference type="Proteomes" id="UP001056978"/>
    </source>
</evidence>
<name>A0ACB9Y4L9_PLABR</name>
<organism evidence="1 2">
    <name type="scientific">Plasmodium brasilianum</name>
    <dbReference type="NCBI Taxonomy" id="5824"/>
    <lineage>
        <taxon>Eukaryota</taxon>
        <taxon>Sar</taxon>
        <taxon>Alveolata</taxon>
        <taxon>Apicomplexa</taxon>
        <taxon>Aconoidasida</taxon>
        <taxon>Haemosporida</taxon>
        <taxon>Plasmodiidae</taxon>
        <taxon>Plasmodium</taxon>
        <taxon>Plasmodium (Plasmodium)</taxon>
    </lineage>
</organism>
<dbReference type="Proteomes" id="UP001056978">
    <property type="component" value="Chromosome 12"/>
</dbReference>
<dbReference type="EMBL" id="CM043780">
    <property type="protein sequence ID" value="KAI4836263.1"/>
    <property type="molecule type" value="Genomic_DNA"/>
</dbReference>
<comment type="caution">
    <text evidence="1">The sequence shown here is derived from an EMBL/GenBank/DDBJ whole genome shotgun (WGS) entry which is preliminary data.</text>
</comment>
<accession>A0ACB9Y4L9</accession>
<gene>
    <name evidence="1" type="ORF">MKS88_004053</name>
</gene>
<proteinExistence type="predicted"/>
<sequence>MAQKKKKLFFIKFFAFTLFIWLLNYTYEYSTLNVSINNKNRKNNLLNESISRLLLGPEVEQSFPTRPIKTCTRVNNDLKNGENNDTHRPNGLKKNNKDQNGLKKGENNNPQRPNGLKKDNIDQNGLKKGENNIPQRPNGLKKDNIDQNGLKKGENNIPQRPNGLKKGENNIPQHPNGLKKGENNIPQHPNGLKKGENNIPQRPNGLKKGEDNIPQHPNGLKKGENNIPQRPNGLKKGEDNIPQRPNGLKKGENNNPQRPNGLKKDNIDQNGLKTGENNIPQHPNGLKKGENNNPQRPNGLKNDNKDQESSKLTQNEESEELDNPTESSELCEISDDAQVKVKRKFSLSDLSNIDDMDEFLAQLDMNDFSIKKLIINMIKKKDQKYEEDLMKLIRPWYFKHYYDGKKRTIKSRIALFFKYFSFVSSIISLTISWGLQYWGVVGQSSPSSFIALAIAVAMLVYLIYKLIICIKRVKAQAKRNPHLTYRDFEPPNKKKKKKRGFLCFGKKKKSDDDDDEEYKVIEDKDENSDIKDDKMEILEKKKI</sequence>
<keyword evidence="2" id="KW-1185">Reference proteome</keyword>
<reference evidence="1" key="1">
    <citation type="submission" date="2022-06" db="EMBL/GenBank/DDBJ databases">
        <title>The First Complete Genome of the Simian Malaria Parasite Plasmodium brasilianum.</title>
        <authorList>
            <person name="Bajic M."/>
            <person name="Ravishankar S."/>
        </authorList>
    </citation>
    <scope>NUCLEOTIDE SEQUENCE</scope>
    <source>
        <strain evidence="1">Bolivian I</strain>
    </source>
</reference>
<protein>
    <submittedName>
        <fullName evidence="1">Uncharacterized protein</fullName>
    </submittedName>
</protein>
<evidence type="ECO:0000313" key="1">
    <source>
        <dbReference type="EMBL" id="KAI4836263.1"/>
    </source>
</evidence>